<evidence type="ECO:0000256" key="2">
    <source>
        <dbReference type="SAM" id="MobiDB-lite"/>
    </source>
</evidence>
<gene>
    <name evidence="3" type="ORF">GN244_ATG08192</name>
    <name evidence="4" type="ORF">GN958_ATG06915</name>
</gene>
<dbReference type="Proteomes" id="UP000704712">
    <property type="component" value="Unassembled WGS sequence"/>
</dbReference>
<dbReference type="Proteomes" id="UP000602510">
    <property type="component" value="Unassembled WGS sequence"/>
</dbReference>
<comment type="caution">
    <text evidence="3">The sequence shown here is derived from an EMBL/GenBank/DDBJ whole genome shotgun (WGS) entry which is preliminary data.</text>
</comment>
<keyword evidence="5" id="KW-1185">Reference proteome</keyword>
<name>A0A833SW03_PHYIN</name>
<accession>A0A833SW03</accession>
<sequence length="273" mass="30266">MLTPASPEDQGSSSSQVPSEATIKFVLVPDNERVRSHPLSVTQRRRRQEYQAYESRVYNLTLDINELRQQIQQLKERRDLYVTRMIYSGERFKGDVLKLVWNLLDGLLSGAIGLTPSGQGFFAPRIHLNQDSPEASGGVYEYVVQEGRCPLTNRSITITSIDILAMVNNTTQGDAAREIRRICGIDGGCVVEVLAGLSGQVTQDTLIALFPHVIGDEVLTSRMIGRQIKFSSRLLLYFSNQRRLMKQVAQADLVAALNTLHLDDAGGVGAYAD</sequence>
<reference evidence="3" key="1">
    <citation type="submission" date="2020-04" db="EMBL/GenBank/DDBJ databases">
        <title>Hybrid Assembly of Korean Phytophthora infestans isolates.</title>
        <authorList>
            <person name="Prokchorchik M."/>
            <person name="Lee Y."/>
            <person name="Seo J."/>
            <person name="Cho J.-H."/>
            <person name="Park Y.-E."/>
            <person name="Jang D.-C."/>
            <person name="Im J.-S."/>
            <person name="Choi J.-G."/>
            <person name="Park H.-J."/>
            <person name="Lee G.-B."/>
            <person name="Lee Y.-G."/>
            <person name="Hong S.-Y."/>
            <person name="Cho K."/>
            <person name="Sohn K.H."/>
        </authorList>
    </citation>
    <scope>NUCLEOTIDE SEQUENCE</scope>
    <source>
        <strain evidence="3">KR_1_A1</strain>
        <strain evidence="4">KR_2_A2</strain>
    </source>
</reference>
<proteinExistence type="predicted"/>
<organism evidence="3 5">
    <name type="scientific">Phytophthora infestans</name>
    <name type="common">Potato late blight agent</name>
    <name type="synonym">Botrytis infestans</name>
    <dbReference type="NCBI Taxonomy" id="4787"/>
    <lineage>
        <taxon>Eukaryota</taxon>
        <taxon>Sar</taxon>
        <taxon>Stramenopiles</taxon>
        <taxon>Oomycota</taxon>
        <taxon>Peronosporomycetes</taxon>
        <taxon>Peronosporales</taxon>
        <taxon>Peronosporaceae</taxon>
        <taxon>Phytophthora</taxon>
    </lineage>
</organism>
<dbReference type="EMBL" id="JAACNO010000947">
    <property type="protein sequence ID" value="KAF4143829.1"/>
    <property type="molecule type" value="Genomic_DNA"/>
</dbReference>
<evidence type="ECO:0000256" key="1">
    <source>
        <dbReference type="SAM" id="Coils"/>
    </source>
</evidence>
<evidence type="ECO:0000313" key="5">
    <source>
        <dbReference type="Proteomes" id="UP000602510"/>
    </source>
</evidence>
<evidence type="ECO:0000313" key="3">
    <source>
        <dbReference type="EMBL" id="KAF4039668.1"/>
    </source>
</evidence>
<feature type="region of interest" description="Disordered" evidence="2">
    <location>
        <begin position="1"/>
        <end position="20"/>
    </location>
</feature>
<evidence type="ECO:0000313" key="4">
    <source>
        <dbReference type="EMBL" id="KAF4143829.1"/>
    </source>
</evidence>
<feature type="coiled-coil region" evidence="1">
    <location>
        <begin position="50"/>
        <end position="84"/>
    </location>
</feature>
<protein>
    <submittedName>
        <fullName evidence="3">Uncharacterized protein</fullName>
    </submittedName>
</protein>
<feature type="compositionally biased region" description="Polar residues" evidence="2">
    <location>
        <begin position="9"/>
        <end position="19"/>
    </location>
</feature>
<dbReference type="EMBL" id="WSZM01000168">
    <property type="protein sequence ID" value="KAF4039668.1"/>
    <property type="molecule type" value="Genomic_DNA"/>
</dbReference>
<keyword evidence="1" id="KW-0175">Coiled coil</keyword>
<dbReference type="AlphaFoldDB" id="A0A833SW03"/>